<dbReference type="AlphaFoldDB" id="A0AAV0U0W7"/>
<feature type="region of interest" description="Disordered" evidence="1">
    <location>
        <begin position="136"/>
        <end position="189"/>
    </location>
</feature>
<sequence length="464" mass="51897">METNVQYVLDDSEATPPAWAARIRLTPELLDKLRHMPDNVRLQLNVAHSDGSSNNHGSNKKTSLMTVRLAETEEQYELLSFPEDPGINHVCSFRQRVDEESGSGGYDIYKTAAIYQKLLVQRLLDDTEKDRIKDKHAQSVLASKSRSSKLINSKLEKPTKRQRLGTRSLNVRAPKTSAGNSAWSRMGGHKRTKKLVLPSALTTEEAIEAKEKIERGFEVETRVPVIAAKGKAFEYNAQEHEKVEASTAVVRARSAAVARDADFHALFSSDSDDEDGGVSALREQKKTTAAKLKNNRNAAIPKDNDQSENKLASKARENEAITTVLDTAKQVKESLNVVNASGAAVEVMKLEKNDENVIQDEKRSSEVMGIHASKPIEASTFGVEVKRARVRSTLVSDRVKQSRLPDLSFFPPVVVEICQRVAHYRGRSVILDEGDYDSFVETHQHFWHDWEMLDKAHSIEMIKT</sequence>
<evidence type="ECO:0000313" key="3">
    <source>
        <dbReference type="Proteomes" id="UP001162029"/>
    </source>
</evidence>
<evidence type="ECO:0000256" key="1">
    <source>
        <dbReference type="SAM" id="MobiDB-lite"/>
    </source>
</evidence>
<organism evidence="2 3">
    <name type="scientific">Peronospora destructor</name>
    <dbReference type="NCBI Taxonomy" id="86335"/>
    <lineage>
        <taxon>Eukaryota</taxon>
        <taxon>Sar</taxon>
        <taxon>Stramenopiles</taxon>
        <taxon>Oomycota</taxon>
        <taxon>Peronosporomycetes</taxon>
        <taxon>Peronosporales</taxon>
        <taxon>Peronosporaceae</taxon>
        <taxon>Peronospora</taxon>
    </lineage>
</organism>
<protein>
    <submittedName>
        <fullName evidence="2">Uncharacterized protein</fullName>
    </submittedName>
</protein>
<feature type="compositionally biased region" description="Polar residues" evidence="1">
    <location>
        <begin position="140"/>
        <end position="151"/>
    </location>
</feature>
<comment type="caution">
    <text evidence="2">The sequence shown here is derived from an EMBL/GenBank/DDBJ whole genome shotgun (WGS) entry which is preliminary data.</text>
</comment>
<evidence type="ECO:0000313" key="2">
    <source>
        <dbReference type="EMBL" id="CAI5729551.1"/>
    </source>
</evidence>
<dbReference type="Proteomes" id="UP001162029">
    <property type="component" value="Unassembled WGS sequence"/>
</dbReference>
<gene>
    <name evidence="2" type="ORF">PDE001_LOCUS4278</name>
</gene>
<accession>A0AAV0U0W7</accession>
<name>A0AAV0U0W7_9STRA</name>
<dbReference type="EMBL" id="CANTFM010000767">
    <property type="protein sequence ID" value="CAI5729551.1"/>
    <property type="molecule type" value="Genomic_DNA"/>
</dbReference>
<proteinExistence type="predicted"/>
<reference evidence="2" key="1">
    <citation type="submission" date="2022-12" db="EMBL/GenBank/DDBJ databases">
        <authorList>
            <person name="Webb A."/>
        </authorList>
    </citation>
    <scope>NUCLEOTIDE SEQUENCE</scope>
    <source>
        <strain evidence="2">Pd1</strain>
    </source>
</reference>
<keyword evidence="3" id="KW-1185">Reference proteome</keyword>
<feature type="region of interest" description="Disordered" evidence="1">
    <location>
        <begin position="287"/>
        <end position="314"/>
    </location>
</feature>